<reference evidence="2" key="2">
    <citation type="submission" date="2025-09" db="UniProtKB">
        <authorList>
            <consortium name="Ensembl"/>
        </authorList>
    </citation>
    <scope>IDENTIFICATION</scope>
</reference>
<feature type="compositionally biased region" description="Polar residues" evidence="1">
    <location>
        <begin position="61"/>
        <end position="71"/>
    </location>
</feature>
<sequence length="102" mass="10810">MEGGLTLSLPRISEVLPPCFCLCPFAASHPASHKARLGPGEWEPAKPGKHHIRGLSHYPASKSSQSQNQRIARQTLCSAAGMLQLREGADTAPRATNAGGLQ</sequence>
<feature type="region of interest" description="Disordered" evidence="1">
    <location>
        <begin position="33"/>
        <end position="71"/>
    </location>
</feature>
<accession>A0A8C0BLD7</accession>
<evidence type="ECO:0000313" key="3">
    <source>
        <dbReference type="Proteomes" id="UP000694555"/>
    </source>
</evidence>
<dbReference type="Proteomes" id="UP000694555">
    <property type="component" value="Unplaced"/>
</dbReference>
<organism evidence="2 3">
    <name type="scientific">Buteo japonicus</name>
    <dbReference type="NCBI Taxonomy" id="224669"/>
    <lineage>
        <taxon>Eukaryota</taxon>
        <taxon>Metazoa</taxon>
        <taxon>Chordata</taxon>
        <taxon>Craniata</taxon>
        <taxon>Vertebrata</taxon>
        <taxon>Euteleostomi</taxon>
        <taxon>Archelosauria</taxon>
        <taxon>Archosauria</taxon>
        <taxon>Dinosauria</taxon>
        <taxon>Saurischia</taxon>
        <taxon>Theropoda</taxon>
        <taxon>Coelurosauria</taxon>
        <taxon>Aves</taxon>
        <taxon>Neognathae</taxon>
        <taxon>Neoaves</taxon>
        <taxon>Telluraves</taxon>
        <taxon>Accipitrimorphae</taxon>
        <taxon>Accipitriformes</taxon>
        <taxon>Accipitridae</taxon>
        <taxon>Accipitrinae</taxon>
        <taxon>Buteo</taxon>
    </lineage>
</organism>
<keyword evidence="3" id="KW-1185">Reference proteome</keyword>
<evidence type="ECO:0000313" key="2">
    <source>
        <dbReference type="Ensembl" id="ENSBJAP00000018287.1"/>
    </source>
</evidence>
<protein>
    <submittedName>
        <fullName evidence="2">Uncharacterized protein</fullName>
    </submittedName>
</protein>
<dbReference type="Ensembl" id="ENSBJAT00000018795.1">
    <property type="protein sequence ID" value="ENSBJAP00000018287.1"/>
    <property type="gene ID" value="ENSBJAG00000012059.1"/>
</dbReference>
<name>A0A8C0BLD7_9AVES</name>
<dbReference type="AlphaFoldDB" id="A0A8C0BLD7"/>
<proteinExistence type="predicted"/>
<evidence type="ECO:0000256" key="1">
    <source>
        <dbReference type="SAM" id="MobiDB-lite"/>
    </source>
</evidence>
<reference evidence="2" key="1">
    <citation type="submission" date="2025-08" db="UniProtKB">
        <authorList>
            <consortium name="Ensembl"/>
        </authorList>
    </citation>
    <scope>IDENTIFICATION</scope>
</reference>